<feature type="region of interest" description="Disordered" evidence="1">
    <location>
        <begin position="143"/>
        <end position="166"/>
    </location>
</feature>
<accession>A0ABM8UBF8</accession>
<evidence type="ECO:0000256" key="1">
    <source>
        <dbReference type="SAM" id="MobiDB-lite"/>
    </source>
</evidence>
<name>A0ABM8UBF8_9BURK</name>
<dbReference type="Pfam" id="PF02737">
    <property type="entry name" value="3HCDH_N"/>
    <property type="match status" value="1"/>
</dbReference>
<dbReference type="EMBL" id="CAJQYY010000058">
    <property type="protein sequence ID" value="CAG4926632.1"/>
    <property type="molecule type" value="Genomic_DNA"/>
</dbReference>
<dbReference type="InterPro" id="IPR036291">
    <property type="entry name" value="NAD(P)-bd_dom_sf"/>
</dbReference>
<reference evidence="3 4" key="1">
    <citation type="submission" date="2021-04" db="EMBL/GenBank/DDBJ databases">
        <authorList>
            <person name="Vanwijnsberghe S."/>
        </authorList>
    </citation>
    <scope>NUCLEOTIDE SEQUENCE [LARGE SCALE GENOMIC DNA]</scope>
    <source>
        <strain evidence="3 4">LMG 32171</strain>
    </source>
</reference>
<feature type="domain" description="3-hydroxyacyl-CoA dehydrogenase NAD binding" evidence="2">
    <location>
        <begin position="3"/>
        <end position="141"/>
    </location>
</feature>
<protein>
    <submittedName>
        <fullName evidence="3">Fatty acid oxidation complex subunit alpha</fullName>
        <ecNumber evidence="3">5.3.3.8</ecNumber>
    </submittedName>
</protein>
<dbReference type="PANTHER" id="PTHR48075">
    <property type="entry name" value="3-HYDROXYACYL-COA DEHYDROGENASE FAMILY PROTEIN"/>
    <property type="match status" value="1"/>
</dbReference>
<dbReference type="Proteomes" id="UP000789752">
    <property type="component" value="Unassembled WGS sequence"/>
</dbReference>
<dbReference type="Gene3D" id="3.40.50.720">
    <property type="entry name" value="NAD(P)-binding Rossmann-like Domain"/>
    <property type="match status" value="1"/>
</dbReference>
<keyword evidence="4" id="KW-1185">Reference proteome</keyword>
<sequence length="196" mass="21106">MNGIAAGLERMVSKGKIFEAEATAVQARTEGSVALSDLASCDLVIEAATEHLQIKRDALKQLDLIVRPDAIFATNTSSVSVTKLGATLSNPGRFTGLHFFNPVPIMELVEVIRGLLTSATTFDTTIAFAKRIGKTPIDVKNSPGFVVNQDPGANDQRSDSRWPTSSASTRCLRSWKRCTAISTIRGIGQRPFSRNG</sequence>
<comment type="caution">
    <text evidence="3">The sequence shown here is derived from an EMBL/GenBank/DDBJ whole genome shotgun (WGS) entry which is preliminary data.</text>
</comment>
<keyword evidence="3" id="KW-0413">Isomerase</keyword>
<dbReference type="InterPro" id="IPR006176">
    <property type="entry name" value="3-OHacyl-CoA_DH_NAD-bd"/>
</dbReference>
<evidence type="ECO:0000259" key="2">
    <source>
        <dbReference type="Pfam" id="PF02737"/>
    </source>
</evidence>
<dbReference type="GO" id="GO:0004165">
    <property type="term" value="F:delta(3)-delta(2)-enoyl-CoA isomerase activity"/>
    <property type="evidence" value="ECO:0007669"/>
    <property type="project" value="UniProtKB-EC"/>
</dbReference>
<dbReference type="PANTHER" id="PTHR48075:SF5">
    <property type="entry name" value="3-HYDROXYBUTYRYL-COA DEHYDROGENASE"/>
    <property type="match status" value="1"/>
</dbReference>
<organism evidence="3 4">
    <name type="scientific">Paraburkholderia gardini</name>
    <dbReference type="NCBI Taxonomy" id="2823469"/>
    <lineage>
        <taxon>Bacteria</taxon>
        <taxon>Pseudomonadati</taxon>
        <taxon>Pseudomonadota</taxon>
        <taxon>Betaproteobacteria</taxon>
        <taxon>Burkholderiales</taxon>
        <taxon>Burkholderiaceae</taxon>
        <taxon>Paraburkholderia</taxon>
    </lineage>
</organism>
<proteinExistence type="predicted"/>
<dbReference type="SUPFAM" id="SSF51735">
    <property type="entry name" value="NAD(P)-binding Rossmann-fold domains"/>
    <property type="match status" value="1"/>
</dbReference>
<evidence type="ECO:0000313" key="4">
    <source>
        <dbReference type="Proteomes" id="UP000789752"/>
    </source>
</evidence>
<gene>
    <name evidence="3" type="primary">fadB_4</name>
    <name evidence="3" type="ORF">R54767_05308</name>
</gene>
<dbReference type="EC" id="5.3.3.8" evidence="3"/>
<evidence type="ECO:0000313" key="3">
    <source>
        <dbReference type="EMBL" id="CAG4926632.1"/>
    </source>
</evidence>